<organism evidence="4 5">
    <name type="scientific">Thermosporothrix hazakensis</name>
    <dbReference type="NCBI Taxonomy" id="644383"/>
    <lineage>
        <taxon>Bacteria</taxon>
        <taxon>Bacillati</taxon>
        <taxon>Chloroflexota</taxon>
        <taxon>Ktedonobacteria</taxon>
        <taxon>Ktedonobacterales</taxon>
        <taxon>Thermosporotrichaceae</taxon>
        <taxon>Thermosporothrix</taxon>
    </lineage>
</organism>
<evidence type="ECO:0000259" key="3">
    <source>
        <dbReference type="PROSITE" id="PS50885"/>
    </source>
</evidence>
<feature type="transmembrane region" description="Helical" evidence="2">
    <location>
        <begin position="158"/>
        <end position="178"/>
    </location>
</feature>
<evidence type="ECO:0000313" key="5">
    <source>
        <dbReference type="Proteomes" id="UP000248806"/>
    </source>
</evidence>
<evidence type="ECO:0000313" key="4">
    <source>
        <dbReference type="EMBL" id="PZW27523.1"/>
    </source>
</evidence>
<dbReference type="RefSeq" id="WP_111323966.1">
    <property type="nucleotide sequence ID" value="NZ_BIFX01000001.1"/>
</dbReference>
<feature type="transmembrane region" description="Helical" evidence="2">
    <location>
        <begin position="227"/>
        <end position="245"/>
    </location>
</feature>
<feature type="transmembrane region" description="Helical" evidence="2">
    <location>
        <begin position="62"/>
        <end position="80"/>
    </location>
</feature>
<keyword evidence="2" id="KW-0472">Membrane</keyword>
<comment type="caution">
    <text evidence="4">The sequence shown here is derived from an EMBL/GenBank/DDBJ whole genome shotgun (WGS) entry which is preliminary data.</text>
</comment>
<feature type="transmembrane region" description="Helical" evidence="2">
    <location>
        <begin position="297"/>
        <end position="319"/>
    </location>
</feature>
<keyword evidence="2" id="KW-0812">Transmembrane</keyword>
<dbReference type="PROSITE" id="PS50885">
    <property type="entry name" value="HAMP"/>
    <property type="match status" value="1"/>
</dbReference>
<proteinExistence type="predicted"/>
<feature type="transmembrane region" description="Helical" evidence="2">
    <location>
        <begin position="379"/>
        <end position="405"/>
    </location>
</feature>
<accession>A0A326U4D7</accession>
<dbReference type="AlphaFoldDB" id="A0A326U4D7"/>
<gene>
    <name evidence="4" type="ORF">EI42_03610</name>
</gene>
<evidence type="ECO:0000256" key="1">
    <source>
        <dbReference type="SAM" id="MobiDB-lite"/>
    </source>
</evidence>
<dbReference type="GO" id="GO:0007165">
    <property type="term" value="P:signal transduction"/>
    <property type="evidence" value="ECO:0007669"/>
    <property type="project" value="InterPro"/>
</dbReference>
<protein>
    <recommendedName>
        <fullName evidence="3">HAMP domain-containing protein</fullName>
    </recommendedName>
</protein>
<evidence type="ECO:0000256" key="2">
    <source>
        <dbReference type="SAM" id="Phobius"/>
    </source>
</evidence>
<keyword evidence="5" id="KW-1185">Reference proteome</keyword>
<feature type="region of interest" description="Disordered" evidence="1">
    <location>
        <begin position="644"/>
        <end position="690"/>
    </location>
</feature>
<dbReference type="OrthoDB" id="23692at2"/>
<feature type="transmembrane region" description="Helical" evidence="2">
    <location>
        <begin position="265"/>
        <end position="285"/>
    </location>
</feature>
<feature type="domain" description="HAMP" evidence="3">
    <location>
        <begin position="472"/>
        <end position="523"/>
    </location>
</feature>
<reference evidence="4 5" key="1">
    <citation type="submission" date="2018-06" db="EMBL/GenBank/DDBJ databases">
        <title>Genomic Encyclopedia of Archaeal and Bacterial Type Strains, Phase II (KMG-II): from individual species to whole genera.</title>
        <authorList>
            <person name="Goeker M."/>
        </authorList>
    </citation>
    <scope>NUCLEOTIDE SEQUENCE [LARGE SCALE GENOMIC DNA]</scope>
    <source>
        <strain evidence="4 5">ATCC BAA-1881</strain>
    </source>
</reference>
<feature type="transmembrane region" description="Helical" evidence="2">
    <location>
        <begin position="411"/>
        <end position="434"/>
    </location>
</feature>
<dbReference type="Proteomes" id="UP000248806">
    <property type="component" value="Unassembled WGS sequence"/>
</dbReference>
<name>A0A326U4D7_THEHA</name>
<dbReference type="GO" id="GO:0016020">
    <property type="term" value="C:membrane"/>
    <property type="evidence" value="ECO:0007669"/>
    <property type="project" value="InterPro"/>
</dbReference>
<feature type="transmembrane region" description="Helical" evidence="2">
    <location>
        <begin position="198"/>
        <end position="215"/>
    </location>
</feature>
<keyword evidence="2" id="KW-1133">Transmembrane helix</keyword>
<dbReference type="InterPro" id="IPR003660">
    <property type="entry name" value="HAMP_dom"/>
</dbReference>
<feature type="transmembrane region" description="Helical" evidence="2">
    <location>
        <begin position="100"/>
        <end position="118"/>
    </location>
</feature>
<sequence>MSSNNPISFNESGQALYRTSGLDMLNVQPLAQGPVSQIDNAEDETNIFHGEALARDLWGERYGTWIVFCFITGFAFFLILMNLIGQTPGRSFFLKSTSDILQFTGEAIGLFFCLRITFRLYRLTRLLKHDLQQKEGWKHSPNEVASARADYLAARRSFFAWTFLAIAVAVYASGQAIWTSYDVRMDSSAVPYPGVYDIGFVLSYPFFLTGTILLTRRNKAAVGRVRLLLDALAVIGAALALSWFFQLEPAIAGLSQAPSPGAAFLSVYFPTGDLFLVAVGAFLMFSPLSNREQQPVFLRLCLGLFCLAITDSLMGFYSITTGFNTGTIQDILWPLSMSLVGLAAIEYPRSIAHEQGQDALNSSRLVASQITLRRRYSPLVATIQAISPFVLALFTCALLLLYVAPKGGNKLVLACIIALTLILIVIIRQALTLIENNRLTMQIRGELVISRRELQVTKREADEATRTAQEKRVLEEGIGILREVHARVARGDFSARAPTVPGPLLPIAISLNLMLDRLSAMSERGMRYDRLARDSREIQKALERIVQGQPAWTLDQPPPQSTSELRPIITGLIHLQRLLENQQRRQTSNLETMGNLLRRFRDSLYEVRRSPLFDQNGHASFERMLLDRMIRELDLLFQQQHSLLPKQAGRPGPMDTAPMRPFELETSSNGGGKQRVTSGSLLPDQQGGGSFTLYDHFRQFKKPSAE</sequence>
<dbReference type="EMBL" id="QKUF01000012">
    <property type="protein sequence ID" value="PZW27523.1"/>
    <property type="molecule type" value="Genomic_DNA"/>
</dbReference>